<proteinExistence type="predicted"/>
<dbReference type="RefSeq" id="WP_381524144.1">
    <property type="nucleotide sequence ID" value="NZ_JBHULN010000009.1"/>
</dbReference>
<dbReference type="EMBL" id="JBHULN010000009">
    <property type="protein sequence ID" value="MFD2572069.1"/>
    <property type="molecule type" value="Genomic_DNA"/>
</dbReference>
<comment type="caution">
    <text evidence="1">The sequence shown here is derived from an EMBL/GenBank/DDBJ whole genome shotgun (WGS) entry which is preliminary data.</text>
</comment>
<dbReference type="Pfam" id="PF14391">
    <property type="entry name" value="DUF4421"/>
    <property type="match status" value="1"/>
</dbReference>
<dbReference type="Proteomes" id="UP001597469">
    <property type="component" value="Unassembled WGS sequence"/>
</dbReference>
<gene>
    <name evidence="1" type="ORF">ACFSUS_15600</name>
</gene>
<evidence type="ECO:0000313" key="1">
    <source>
        <dbReference type="EMBL" id="MFD2572069.1"/>
    </source>
</evidence>
<dbReference type="PROSITE" id="PS51257">
    <property type="entry name" value="PROKAR_LIPOPROTEIN"/>
    <property type="match status" value="1"/>
</dbReference>
<accession>A0ABW5M6T5</accession>
<evidence type="ECO:0000313" key="2">
    <source>
        <dbReference type="Proteomes" id="UP001597469"/>
    </source>
</evidence>
<dbReference type="InterPro" id="IPR025535">
    <property type="entry name" value="DUF4421"/>
</dbReference>
<reference evidence="2" key="1">
    <citation type="journal article" date="2019" name="Int. J. Syst. Evol. Microbiol.">
        <title>The Global Catalogue of Microorganisms (GCM) 10K type strain sequencing project: providing services to taxonomists for standard genome sequencing and annotation.</title>
        <authorList>
            <consortium name="The Broad Institute Genomics Platform"/>
            <consortium name="The Broad Institute Genome Sequencing Center for Infectious Disease"/>
            <person name="Wu L."/>
            <person name="Ma J."/>
        </authorList>
    </citation>
    <scope>NUCLEOTIDE SEQUENCE [LARGE SCALE GENOMIC DNA]</scope>
    <source>
        <strain evidence="2">KCTC 42805</strain>
    </source>
</reference>
<sequence length="360" mass="41179">MRNVLPKGIVLVLLLTGCPLTNFSQGMRVLGIPLDTLLKTSTPRVDRAYITTYYRRLHLYVVSDRQDYTLRVLGRQQSLVYKPNLAWTLGLGIDYKWIGTEITVKLPFLGYNIAQRGKTKPFGATVNLNNRRFWFSAQYQFYRGFYLNNPDVLQSDWFDHHAAYPYRNDLRTQTVISHVLYQFNPLRVSVPATLLQREGQRRNAGTWVIGGFATYQHVQGDSSWVPTALQKDFSAESGFHRLNTLALGVEAGYTQTFVFKNHWFSSFTLRPGMSVLFQQSIGERQIVSTHWRAGWEGVASVTVGYSTDIFYGGVYGSSTLINRAFSRELVSTDVDYFRLVVGKRIRYQPKGIIKQIPGIK</sequence>
<name>A0ABW5M6T5_9BACT</name>
<protein>
    <submittedName>
        <fullName evidence="1">DUF4421 family protein</fullName>
    </submittedName>
</protein>
<keyword evidence="2" id="KW-1185">Reference proteome</keyword>
<organism evidence="1 2">
    <name type="scientific">Spirosoma soli</name>
    <dbReference type="NCBI Taxonomy" id="1770529"/>
    <lineage>
        <taxon>Bacteria</taxon>
        <taxon>Pseudomonadati</taxon>
        <taxon>Bacteroidota</taxon>
        <taxon>Cytophagia</taxon>
        <taxon>Cytophagales</taxon>
        <taxon>Cytophagaceae</taxon>
        <taxon>Spirosoma</taxon>
    </lineage>
</organism>